<name>A0AAD9QT24_ACRCE</name>
<comment type="caution">
    <text evidence="2">The sequence shown here is derived from an EMBL/GenBank/DDBJ whole genome shotgun (WGS) entry which is preliminary data.</text>
</comment>
<keyword evidence="3" id="KW-1185">Reference proteome</keyword>
<feature type="region of interest" description="Disordered" evidence="1">
    <location>
        <begin position="35"/>
        <end position="60"/>
    </location>
</feature>
<sequence>MQVTYQQSYITYHAIQEMFKEPGMVESHLDPITSSVTQSKSFQSVPFLSENDKRSTEAET</sequence>
<accession>A0AAD9QT24</accession>
<gene>
    <name evidence="2" type="ORF">P5673_008614</name>
</gene>
<dbReference type="EMBL" id="JARQWQ010000015">
    <property type="protein sequence ID" value="KAK2566861.1"/>
    <property type="molecule type" value="Genomic_DNA"/>
</dbReference>
<reference evidence="2" key="1">
    <citation type="journal article" date="2023" name="G3 (Bethesda)">
        <title>Whole genome assembly and annotation of the endangered Caribbean coral Acropora cervicornis.</title>
        <authorList>
            <person name="Selwyn J.D."/>
            <person name="Vollmer S.V."/>
        </authorList>
    </citation>
    <scope>NUCLEOTIDE SEQUENCE</scope>
    <source>
        <strain evidence="2">K2</strain>
    </source>
</reference>
<proteinExistence type="predicted"/>
<protein>
    <submittedName>
        <fullName evidence="2">Uncharacterized protein</fullName>
    </submittedName>
</protein>
<feature type="compositionally biased region" description="Polar residues" evidence="1">
    <location>
        <begin position="35"/>
        <end position="46"/>
    </location>
</feature>
<reference evidence="2" key="2">
    <citation type="journal article" date="2023" name="Science">
        <title>Genomic signatures of disease resistance in endangered staghorn corals.</title>
        <authorList>
            <person name="Vollmer S.V."/>
            <person name="Selwyn J.D."/>
            <person name="Despard B.A."/>
            <person name="Roesel C.L."/>
        </authorList>
    </citation>
    <scope>NUCLEOTIDE SEQUENCE</scope>
    <source>
        <strain evidence="2">K2</strain>
    </source>
</reference>
<feature type="compositionally biased region" description="Basic and acidic residues" evidence="1">
    <location>
        <begin position="50"/>
        <end position="60"/>
    </location>
</feature>
<evidence type="ECO:0000313" key="2">
    <source>
        <dbReference type="EMBL" id="KAK2566861.1"/>
    </source>
</evidence>
<organism evidence="2 3">
    <name type="scientific">Acropora cervicornis</name>
    <name type="common">Staghorn coral</name>
    <dbReference type="NCBI Taxonomy" id="6130"/>
    <lineage>
        <taxon>Eukaryota</taxon>
        <taxon>Metazoa</taxon>
        <taxon>Cnidaria</taxon>
        <taxon>Anthozoa</taxon>
        <taxon>Hexacorallia</taxon>
        <taxon>Scleractinia</taxon>
        <taxon>Astrocoeniina</taxon>
        <taxon>Acroporidae</taxon>
        <taxon>Acropora</taxon>
    </lineage>
</organism>
<dbReference type="Proteomes" id="UP001249851">
    <property type="component" value="Unassembled WGS sequence"/>
</dbReference>
<evidence type="ECO:0000313" key="3">
    <source>
        <dbReference type="Proteomes" id="UP001249851"/>
    </source>
</evidence>
<dbReference type="AlphaFoldDB" id="A0AAD9QT24"/>
<evidence type="ECO:0000256" key="1">
    <source>
        <dbReference type="SAM" id="MobiDB-lite"/>
    </source>
</evidence>